<dbReference type="HOGENOM" id="CLU_1023138_0_0_1"/>
<keyword evidence="2" id="KW-1185">Reference proteome</keyword>
<evidence type="ECO:0000313" key="1">
    <source>
        <dbReference type="EMBL" id="EAU90703.2"/>
    </source>
</evidence>
<dbReference type="Proteomes" id="UP000001861">
    <property type="component" value="Unassembled WGS sequence"/>
</dbReference>
<proteinExistence type="predicted"/>
<sequence length="272" mass="31062">MNTDSDIYKYPPLREGPSVMGDELVSEDGPVHNKDHEAHFYYGEEAGGYTLQRGQPINKLHLGYVRLCVGMLSEDPSWEGLSAAVGRYEEGLEGYVVDHYTEFTVPPLLGNDNEKYEGRPLSETRDDPAWRGHVQLLACRNRPENRFFFMAIDRCNREWDTSYPLVGQLASKAYVPMEEIGRLILQSRATGPLSFAQVEESDDSEEEEVFANWVDYDLDDGYYPGDEDDSEVETIMGYEDDVWTDESDYGVWRGRYINGTHNFDVIYSSIIG</sequence>
<organism evidence="1 2">
    <name type="scientific">Coprinopsis cinerea (strain Okayama-7 / 130 / ATCC MYA-4618 / FGSC 9003)</name>
    <name type="common">Inky cap fungus</name>
    <name type="synonym">Hormographiella aspergillata</name>
    <dbReference type="NCBI Taxonomy" id="240176"/>
    <lineage>
        <taxon>Eukaryota</taxon>
        <taxon>Fungi</taxon>
        <taxon>Dikarya</taxon>
        <taxon>Basidiomycota</taxon>
        <taxon>Agaricomycotina</taxon>
        <taxon>Agaricomycetes</taxon>
        <taxon>Agaricomycetidae</taxon>
        <taxon>Agaricales</taxon>
        <taxon>Agaricineae</taxon>
        <taxon>Psathyrellaceae</taxon>
        <taxon>Coprinopsis</taxon>
    </lineage>
</organism>
<dbReference type="AlphaFoldDB" id="A8N8C5"/>
<dbReference type="GeneID" id="6007540"/>
<dbReference type="InParanoid" id="A8N8C5"/>
<dbReference type="KEGG" id="cci:CC1G_03972"/>
<gene>
    <name evidence="1" type="ORF">CC1G_03972</name>
</gene>
<protein>
    <submittedName>
        <fullName evidence="1">Uncharacterized protein</fullName>
    </submittedName>
</protein>
<dbReference type="RefSeq" id="XP_001831081.2">
    <property type="nucleotide sequence ID" value="XM_001831029.2"/>
</dbReference>
<comment type="caution">
    <text evidence="1">The sequence shown here is derived from an EMBL/GenBank/DDBJ whole genome shotgun (WGS) entry which is preliminary data.</text>
</comment>
<accession>A8N8C5</accession>
<reference evidence="1 2" key="1">
    <citation type="journal article" date="2010" name="Proc. Natl. Acad. Sci. U.S.A.">
        <title>Insights into evolution of multicellular fungi from the assembled chromosomes of the mushroom Coprinopsis cinerea (Coprinus cinereus).</title>
        <authorList>
            <person name="Stajich J.E."/>
            <person name="Wilke S.K."/>
            <person name="Ahren D."/>
            <person name="Au C.H."/>
            <person name="Birren B.W."/>
            <person name="Borodovsky M."/>
            <person name="Burns C."/>
            <person name="Canback B."/>
            <person name="Casselton L.A."/>
            <person name="Cheng C.K."/>
            <person name="Deng J."/>
            <person name="Dietrich F.S."/>
            <person name="Fargo D.C."/>
            <person name="Farman M.L."/>
            <person name="Gathman A.C."/>
            <person name="Goldberg J."/>
            <person name="Guigo R."/>
            <person name="Hoegger P.J."/>
            <person name="Hooker J.B."/>
            <person name="Huggins A."/>
            <person name="James T.Y."/>
            <person name="Kamada T."/>
            <person name="Kilaru S."/>
            <person name="Kodira C."/>
            <person name="Kues U."/>
            <person name="Kupfer D."/>
            <person name="Kwan H.S."/>
            <person name="Lomsadze A."/>
            <person name="Li W."/>
            <person name="Lilly W.W."/>
            <person name="Ma L.J."/>
            <person name="Mackey A.J."/>
            <person name="Manning G."/>
            <person name="Martin F."/>
            <person name="Muraguchi H."/>
            <person name="Natvig D.O."/>
            <person name="Palmerini H."/>
            <person name="Ramesh M.A."/>
            <person name="Rehmeyer C.J."/>
            <person name="Roe B.A."/>
            <person name="Shenoy N."/>
            <person name="Stanke M."/>
            <person name="Ter-Hovhannisyan V."/>
            <person name="Tunlid A."/>
            <person name="Velagapudi R."/>
            <person name="Vision T.J."/>
            <person name="Zeng Q."/>
            <person name="Zolan M.E."/>
            <person name="Pukkila P.J."/>
        </authorList>
    </citation>
    <scope>NUCLEOTIDE SEQUENCE [LARGE SCALE GENOMIC DNA]</scope>
    <source>
        <strain evidence="2">Okayama-7 / 130 / ATCC MYA-4618 / FGSC 9003</strain>
    </source>
</reference>
<name>A8N8C5_COPC7</name>
<dbReference type="VEuPathDB" id="FungiDB:CC1G_03972"/>
<dbReference type="EMBL" id="AACS02000007">
    <property type="protein sequence ID" value="EAU90703.2"/>
    <property type="molecule type" value="Genomic_DNA"/>
</dbReference>
<evidence type="ECO:0000313" key="2">
    <source>
        <dbReference type="Proteomes" id="UP000001861"/>
    </source>
</evidence>